<evidence type="ECO:0000256" key="3">
    <source>
        <dbReference type="ARBA" id="ARBA00022989"/>
    </source>
</evidence>
<dbReference type="Pfam" id="PF00892">
    <property type="entry name" value="EamA"/>
    <property type="match status" value="1"/>
</dbReference>
<dbReference type="PANTHER" id="PTHR32322:SF9">
    <property type="entry name" value="AMINO-ACID METABOLITE EFFLUX PUMP-RELATED"/>
    <property type="match status" value="1"/>
</dbReference>
<feature type="transmembrane region" description="Helical" evidence="5">
    <location>
        <begin position="264"/>
        <end position="283"/>
    </location>
</feature>
<feature type="transmembrane region" description="Helical" evidence="5">
    <location>
        <begin position="124"/>
        <end position="142"/>
    </location>
</feature>
<keyword evidence="8" id="KW-1185">Reference proteome</keyword>
<gene>
    <name evidence="7" type="ORF">GPLA_3109</name>
</gene>
<dbReference type="InterPro" id="IPR000620">
    <property type="entry name" value="EamA_dom"/>
</dbReference>
<dbReference type="OrthoDB" id="321830at2"/>
<name>K7AFB0_9ALTE</name>
<feature type="transmembrane region" description="Helical" evidence="5">
    <location>
        <begin position="208"/>
        <end position="226"/>
    </location>
</feature>
<feature type="transmembrane region" description="Helical" evidence="5">
    <location>
        <begin position="238"/>
        <end position="258"/>
    </location>
</feature>
<comment type="caution">
    <text evidence="7">The sequence shown here is derived from an EMBL/GenBank/DDBJ whole genome shotgun (WGS) entry which is preliminary data.</text>
</comment>
<evidence type="ECO:0000313" key="7">
    <source>
        <dbReference type="EMBL" id="GAC34000.1"/>
    </source>
</evidence>
<keyword evidence="2 5" id="KW-0812">Transmembrane</keyword>
<evidence type="ECO:0000259" key="6">
    <source>
        <dbReference type="Pfam" id="PF00892"/>
    </source>
</evidence>
<organism evidence="7 8">
    <name type="scientific">Paraglaciecola polaris LMG 21857</name>
    <dbReference type="NCBI Taxonomy" id="1129793"/>
    <lineage>
        <taxon>Bacteria</taxon>
        <taxon>Pseudomonadati</taxon>
        <taxon>Pseudomonadota</taxon>
        <taxon>Gammaproteobacteria</taxon>
        <taxon>Alteromonadales</taxon>
        <taxon>Alteromonadaceae</taxon>
        <taxon>Paraglaciecola</taxon>
    </lineage>
</organism>
<proteinExistence type="predicted"/>
<sequence>MSLISLVSLTFLTLLAFAANSVFCRLALDEQSMDPMSFTGIRLASAALVLGLIMLVKAPKSVSSFKSLNAYGSWRQASYLFAYAGAFSYAYVTLPTATGALILFAAVQFTMLFIGWFGGRRLSIMAAVGVLISLLSFVYFVLPELSSPSVIGLVVMALAGVAWGMYSLAGAKSTHALESTGANFLRCLPLGLILMAVFMPTANLTFEGIAYALASGALASGIGYAIWYQVLPLLDNSVAAVCQLSVPIIAAFGGVLLVDEPITSHLMLSSVGILGGMLLVTVAKKS</sequence>
<feature type="transmembrane region" description="Helical" evidence="5">
    <location>
        <begin position="148"/>
        <end position="171"/>
    </location>
</feature>
<evidence type="ECO:0000256" key="2">
    <source>
        <dbReference type="ARBA" id="ARBA00022692"/>
    </source>
</evidence>
<feature type="transmembrane region" description="Helical" evidence="5">
    <location>
        <begin position="183"/>
        <end position="202"/>
    </location>
</feature>
<evidence type="ECO:0000256" key="1">
    <source>
        <dbReference type="ARBA" id="ARBA00004141"/>
    </source>
</evidence>
<feature type="transmembrane region" description="Helical" evidence="5">
    <location>
        <begin position="100"/>
        <end position="117"/>
    </location>
</feature>
<feature type="domain" description="EamA" evidence="6">
    <location>
        <begin position="151"/>
        <end position="281"/>
    </location>
</feature>
<reference evidence="8" key="1">
    <citation type="journal article" date="2014" name="Environ. Microbiol.">
        <title>Comparative genomics of the marine bacterial genus Glaciecola reveals the high degree of genomic diversity and genomic characteristic for cold adaptation.</title>
        <authorList>
            <person name="Qin Q.L."/>
            <person name="Xie B.B."/>
            <person name="Yu Y."/>
            <person name="Shu Y.L."/>
            <person name="Rong J.C."/>
            <person name="Zhang Y.J."/>
            <person name="Zhao D.L."/>
            <person name="Chen X.L."/>
            <person name="Zhang X.Y."/>
            <person name="Chen B."/>
            <person name="Zhou B.C."/>
            <person name="Zhang Y.Z."/>
        </authorList>
    </citation>
    <scope>NUCLEOTIDE SEQUENCE [LARGE SCALE GENOMIC DNA]</scope>
    <source>
        <strain evidence="8">LMG 21857</strain>
    </source>
</reference>
<evidence type="ECO:0000256" key="5">
    <source>
        <dbReference type="SAM" id="Phobius"/>
    </source>
</evidence>
<keyword evidence="4 5" id="KW-0472">Membrane</keyword>
<dbReference type="EMBL" id="BAER01000087">
    <property type="protein sequence ID" value="GAC34000.1"/>
    <property type="molecule type" value="Genomic_DNA"/>
</dbReference>
<dbReference type="STRING" id="1129793.GPLA_3109"/>
<dbReference type="Proteomes" id="UP000006322">
    <property type="component" value="Unassembled WGS sequence"/>
</dbReference>
<dbReference type="SUPFAM" id="SSF103481">
    <property type="entry name" value="Multidrug resistance efflux transporter EmrE"/>
    <property type="match status" value="1"/>
</dbReference>
<feature type="transmembrane region" description="Helical" evidence="5">
    <location>
        <begin position="77"/>
        <end position="94"/>
    </location>
</feature>
<evidence type="ECO:0000256" key="4">
    <source>
        <dbReference type="ARBA" id="ARBA00023136"/>
    </source>
</evidence>
<dbReference type="PANTHER" id="PTHR32322">
    <property type="entry name" value="INNER MEMBRANE TRANSPORTER"/>
    <property type="match status" value="1"/>
</dbReference>
<evidence type="ECO:0000313" key="8">
    <source>
        <dbReference type="Proteomes" id="UP000006322"/>
    </source>
</evidence>
<dbReference type="GO" id="GO:0016020">
    <property type="term" value="C:membrane"/>
    <property type="evidence" value="ECO:0007669"/>
    <property type="project" value="UniProtKB-SubCell"/>
</dbReference>
<keyword evidence="3 5" id="KW-1133">Transmembrane helix</keyword>
<accession>K7AFB0</accession>
<protein>
    <recommendedName>
        <fullName evidence="6">EamA domain-containing protein</fullName>
    </recommendedName>
</protein>
<dbReference type="AlphaFoldDB" id="K7AFB0"/>
<dbReference type="InterPro" id="IPR050638">
    <property type="entry name" value="AA-Vitamin_Transporters"/>
</dbReference>
<dbReference type="InterPro" id="IPR037185">
    <property type="entry name" value="EmrE-like"/>
</dbReference>
<feature type="transmembrane region" description="Helical" evidence="5">
    <location>
        <begin position="37"/>
        <end position="56"/>
    </location>
</feature>
<comment type="subcellular location">
    <subcellularLocation>
        <location evidence="1">Membrane</location>
        <topology evidence="1">Multi-pass membrane protein</topology>
    </subcellularLocation>
</comment>
<dbReference type="RefSeq" id="WP_007105766.1">
    <property type="nucleotide sequence ID" value="NZ_BAER01000087.1"/>
</dbReference>